<dbReference type="STRING" id="1507870.A0A1V8SMU7"/>
<reference evidence="2" key="1">
    <citation type="submission" date="2017-03" db="EMBL/GenBank/DDBJ databases">
        <title>Genomes of endolithic fungi from Antarctica.</title>
        <authorList>
            <person name="Coleine C."/>
            <person name="Masonjones S."/>
            <person name="Stajich J.E."/>
        </authorList>
    </citation>
    <scope>NUCLEOTIDE SEQUENCE [LARGE SCALE GENOMIC DNA]</scope>
    <source>
        <strain evidence="2">CCFEE 5527</strain>
    </source>
</reference>
<dbReference type="InterPro" id="IPR023198">
    <property type="entry name" value="PGP-like_dom2"/>
</dbReference>
<dbReference type="InterPro" id="IPR041492">
    <property type="entry name" value="HAD_2"/>
</dbReference>
<dbReference type="SFLD" id="SFLDS00003">
    <property type="entry name" value="Haloacid_Dehalogenase"/>
    <property type="match status" value="1"/>
</dbReference>
<dbReference type="OrthoDB" id="40579at2759"/>
<name>A0A1V8SMU7_9PEZI</name>
<evidence type="ECO:0000313" key="1">
    <source>
        <dbReference type="EMBL" id="OQO00281.1"/>
    </source>
</evidence>
<dbReference type="GO" id="GO:0016791">
    <property type="term" value="F:phosphatase activity"/>
    <property type="evidence" value="ECO:0007669"/>
    <property type="project" value="TreeGrafter"/>
</dbReference>
<evidence type="ECO:0000313" key="2">
    <source>
        <dbReference type="Proteomes" id="UP000192596"/>
    </source>
</evidence>
<dbReference type="AlphaFoldDB" id="A0A1V8SMU7"/>
<dbReference type="PANTHER" id="PTHR18901:SF38">
    <property type="entry name" value="PSEUDOURIDINE-5'-PHOSPHATASE"/>
    <property type="match status" value="1"/>
</dbReference>
<accession>A0A1V8SMU7</accession>
<dbReference type="SUPFAM" id="SSF56784">
    <property type="entry name" value="HAD-like"/>
    <property type="match status" value="1"/>
</dbReference>
<dbReference type="Pfam" id="PF13419">
    <property type="entry name" value="HAD_2"/>
    <property type="match status" value="1"/>
</dbReference>
<sequence length="277" mass="30911">MAPPPPRPILATLFDMDGLLIDSEDLYTLITNLILAEHSRPPLPWSIKAQMQGRPGPAAGAIFHTWAQLPITRDNFMRRQTELQKEHFPATQPLPGVVELLEGLKNRGVEMALATSSHKGNFKIKTDHLEHIFNVFGPEHKVLGDDVRIPRGQGKPAPDIYLLALHTINTRRRSEGKEEILPEQCLVFEDSVPGVESGRRAGMQVVWCPHPGLRQEFKGREEEVLAGLTGEFIEGEAVREKAGEVGDGWGVHLETLEKFPYERFGLGGESGKTRERL</sequence>
<protein>
    <recommendedName>
        <fullName evidence="3">GS1-like protein</fullName>
    </recommendedName>
</protein>
<proteinExistence type="predicted"/>
<organism evidence="1 2">
    <name type="scientific">Cryoendolithus antarcticus</name>
    <dbReference type="NCBI Taxonomy" id="1507870"/>
    <lineage>
        <taxon>Eukaryota</taxon>
        <taxon>Fungi</taxon>
        <taxon>Dikarya</taxon>
        <taxon>Ascomycota</taxon>
        <taxon>Pezizomycotina</taxon>
        <taxon>Dothideomycetes</taxon>
        <taxon>Dothideomycetidae</taxon>
        <taxon>Cladosporiales</taxon>
        <taxon>Cladosporiaceae</taxon>
        <taxon>Cryoendolithus</taxon>
    </lineage>
</organism>
<dbReference type="InterPro" id="IPR023214">
    <property type="entry name" value="HAD_sf"/>
</dbReference>
<dbReference type="FunFam" id="1.10.150.240:FF:000001">
    <property type="entry name" value="Haloacid dehalogenase-like hydrolase domain"/>
    <property type="match status" value="1"/>
</dbReference>
<dbReference type="InParanoid" id="A0A1V8SMU7"/>
<keyword evidence="2" id="KW-1185">Reference proteome</keyword>
<dbReference type="PANTHER" id="PTHR18901">
    <property type="entry name" value="2-DEOXYGLUCOSE-6-PHOSPHATE PHOSPHATASE 2"/>
    <property type="match status" value="1"/>
</dbReference>
<dbReference type="FunFam" id="3.40.50.1000:FF:000131">
    <property type="entry name" value="HAD superfamily hydrolase, putative"/>
    <property type="match status" value="1"/>
</dbReference>
<dbReference type="EMBL" id="NAJO01000036">
    <property type="protein sequence ID" value="OQO00281.1"/>
    <property type="molecule type" value="Genomic_DNA"/>
</dbReference>
<dbReference type="InterPro" id="IPR006439">
    <property type="entry name" value="HAD-SF_hydro_IA"/>
</dbReference>
<dbReference type="Proteomes" id="UP000192596">
    <property type="component" value="Unassembled WGS sequence"/>
</dbReference>
<dbReference type="FunCoup" id="A0A1V8SMU7">
    <property type="interactions" value="332"/>
</dbReference>
<dbReference type="InterPro" id="IPR036412">
    <property type="entry name" value="HAD-like_sf"/>
</dbReference>
<dbReference type="SFLD" id="SFLDG01129">
    <property type="entry name" value="C1.5:_HAD__Beta-PGM__Phosphata"/>
    <property type="match status" value="1"/>
</dbReference>
<dbReference type="NCBIfam" id="TIGR01509">
    <property type="entry name" value="HAD-SF-IA-v3"/>
    <property type="match status" value="1"/>
</dbReference>
<gene>
    <name evidence="1" type="ORF">B0A48_14068</name>
</gene>
<dbReference type="Gene3D" id="1.10.150.240">
    <property type="entry name" value="Putative phosphatase, domain 2"/>
    <property type="match status" value="1"/>
</dbReference>
<dbReference type="Gene3D" id="3.40.50.1000">
    <property type="entry name" value="HAD superfamily/HAD-like"/>
    <property type="match status" value="1"/>
</dbReference>
<evidence type="ECO:0008006" key="3">
    <source>
        <dbReference type="Google" id="ProtNLM"/>
    </source>
</evidence>
<comment type="caution">
    <text evidence="1">The sequence shown here is derived from an EMBL/GenBank/DDBJ whole genome shotgun (WGS) entry which is preliminary data.</text>
</comment>